<evidence type="ECO:0000256" key="1">
    <source>
        <dbReference type="ARBA" id="ARBA00001962"/>
    </source>
</evidence>
<dbReference type="SUPFAM" id="SSF48484">
    <property type="entry name" value="Lipoxigenase"/>
    <property type="match status" value="4"/>
</dbReference>
<dbReference type="PRINTS" id="PR00468">
    <property type="entry name" value="PLTLPOXGNASE"/>
</dbReference>
<keyword evidence="10" id="KW-0809">Transit peptide</keyword>
<dbReference type="GO" id="GO:0016165">
    <property type="term" value="F:linoleate 13S-lipoxygenase activity"/>
    <property type="evidence" value="ECO:0007669"/>
    <property type="project" value="UniProtKB-ARBA"/>
</dbReference>
<keyword evidence="7 17" id="KW-0479">Metal-binding</keyword>
<comment type="caution">
    <text evidence="22">The sequence shown here is derived from an EMBL/GenBank/DDBJ whole genome shotgun (WGS) entry which is preliminary data.</text>
</comment>
<dbReference type="FunFam" id="1.20.245.10:FF:000002">
    <property type="entry name" value="Lipoxygenase"/>
    <property type="match status" value="2"/>
</dbReference>
<evidence type="ECO:0000313" key="23">
    <source>
        <dbReference type="Proteomes" id="UP000583929"/>
    </source>
</evidence>
<dbReference type="SUPFAM" id="SSF49723">
    <property type="entry name" value="Lipase/lipooxygenase domain (PLAT/LH2 domain)"/>
    <property type="match status" value="4"/>
</dbReference>
<feature type="domain" description="Lipoxygenase" evidence="21">
    <location>
        <begin position="1044"/>
        <end position="1700"/>
    </location>
</feature>
<evidence type="ECO:0000256" key="18">
    <source>
        <dbReference type="RuleBase" id="RU003975"/>
    </source>
</evidence>
<evidence type="ECO:0000256" key="2">
    <source>
        <dbReference type="ARBA" id="ARBA00004229"/>
    </source>
</evidence>
<dbReference type="InterPro" id="IPR001024">
    <property type="entry name" value="PLAT/LH2_dom"/>
</dbReference>
<dbReference type="Gene3D" id="4.10.372.10">
    <property type="entry name" value="Lipoxygenase-1, Domain 3"/>
    <property type="match status" value="3"/>
</dbReference>
<dbReference type="GO" id="GO:0046872">
    <property type="term" value="F:metal ion binding"/>
    <property type="evidence" value="ECO:0007669"/>
    <property type="project" value="UniProtKB-UniRule"/>
</dbReference>
<dbReference type="SMART" id="SM00308">
    <property type="entry name" value="LH2"/>
    <property type="match status" value="4"/>
</dbReference>
<keyword evidence="9" id="KW-0276">Fatty acid metabolism</keyword>
<dbReference type="EMBL" id="JAATIQ010000165">
    <property type="protein sequence ID" value="KAF4374893.1"/>
    <property type="molecule type" value="Genomic_DNA"/>
</dbReference>
<evidence type="ECO:0000256" key="8">
    <source>
        <dbReference type="ARBA" id="ARBA00022767"/>
    </source>
</evidence>
<dbReference type="InterPro" id="IPR027433">
    <property type="entry name" value="Lipoxygenase_dom_3"/>
</dbReference>
<dbReference type="InterPro" id="IPR020834">
    <property type="entry name" value="LipOase_CS"/>
</dbReference>
<evidence type="ECO:0000256" key="3">
    <source>
        <dbReference type="ARBA" id="ARBA00009419"/>
    </source>
</evidence>
<evidence type="ECO:0000256" key="13">
    <source>
        <dbReference type="ARBA" id="ARBA00023004"/>
    </source>
</evidence>
<dbReference type="GO" id="GO:0006633">
    <property type="term" value="P:fatty acid biosynthetic process"/>
    <property type="evidence" value="ECO:0007669"/>
    <property type="project" value="UniProtKB-KW"/>
</dbReference>
<feature type="domain" description="Lipoxygenase" evidence="21">
    <location>
        <begin position="1835"/>
        <end position="2466"/>
    </location>
</feature>
<proteinExistence type="inferred from homology"/>
<reference evidence="22 23" key="1">
    <citation type="journal article" date="2020" name="bioRxiv">
        <title>Sequence and annotation of 42 cannabis genomes reveals extensive copy number variation in cannabinoid synthesis and pathogen resistance genes.</title>
        <authorList>
            <person name="Mckernan K.J."/>
            <person name="Helbert Y."/>
            <person name="Kane L.T."/>
            <person name="Ebling H."/>
            <person name="Zhang L."/>
            <person name="Liu B."/>
            <person name="Eaton Z."/>
            <person name="Mclaughlin S."/>
            <person name="Kingan S."/>
            <person name="Baybayan P."/>
            <person name="Concepcion G."/>
            <person name="Jordan M."/>
            <person name="Riva A."/>
            <person name="Barbazuk W."/>
            <person name="Harkins T."/>
        </authorList>
    </citation>
    <scope>NUCLEOTIDE SEQUENCE [LARGE SCALE GENOMIC DNA]</scope>
    <source>
        <strain evidence="23">cv. Jamaican Lion 4</strain>
        <tissue evidence="22">Leaf</tissue>
    </source>
</reference>
<evidence type="ECO:0000313" key="22">
    <source>
        <dbReference type="EMBL" id="KAF4374893.1"/>
    </source>
</evidence>
<evidence type="ECO:0000256" key="19">
    <source>
        <dbReference type="SAM" id="MobiDB-lite"/>
    </source>
</evidence>
<dbReference type="PRINTS" id="PR00087">
    <property type="entry name" value="LIPOXYGENASE"/>
</dbReference>
<dbReference type="GO" id="GO:0009507">
    <property type="term" value="C:chloroplast"/>
    <property type="evidence" value="ECO:0007669"/>
    <property type="project" value="UniProtKB-SubCell"/>
</dbReference>
<evidence type="ECO:0000259" key="21">
    <source>
        <dbReference type="PROSITE" id="PS51393"/>
    </source>
</evidence>
<keyword evidence="23" id="KW-1185">Reference proteome</keyword>
<evidence type="ECO:0000256" key="4">
    <source>
        <dbReference type="ARBA" id="ARBA00022516"/>
    </source>
</evidence>
<sequence>MIYKICLVKHSSWSLLVQTLILRREKRRRQLKDMHIKLEKKEDGIKYEASFKVPIKFGHIGAILVENEHHKEMYVSDIVLDGLSNGPLNIICGSWVHSKFNNPEKRIFFTSKSYLPSQTPSGLRRLRDEELVKLRGNGEGERKHIDRIYDYDVYNDIGDPDRKFKLSRPVLGGEERPYPRRCRTGRPPCESDTLAEKRSGRFYVPRDECFSEIKQLTFSAKTLYSVLHALSPSLANVMADKDLGFPYLTAIDALFSKGVDLPTIGTEGFLRKVMPRVVKTMDSGKDVLRFEPPETINRDKLFWFRDEEFARQTLAGLNPCSIRLITEWPIKSKLDPVIYGPQESSITEEMINQEIGGIMKVDEAIKQKKLFILDYHDLLLPFVHQVRELKGTTLYGSRTVFFLNPDGTLRPLAIELTRPPHLDSPRWNQVFSPCWHSTGVWLWRLAKVHVLAHDSGYHQLVCHWLKTHSITEPYVIATNRQLSIMHPVHRLLHPHFRYTMEINALAREALINADGTIETAFSPGKYSVELSSVAYDKEWRFDLQALPADLIDRGMAVEDPNSPHGLKLTIEDYPYANDGLIMWDSIKEWVTDYINHYYPKASLVESDQELQAWWTEIRTVGHADKKDEPWWPVLNTPNDLIEILTTMLWVTSGYHAAVNFGQYTYGGYFPNRPTIARTKMPTEDPDEEEWKSFVKKPESALLKCFPSQLQATRVMAVLDILSNHSPDEEYLGEKMEKAWADDPVIKAAFERFNGRLKVLEGIIDEKNENPNLRNRNGAGIIPYELLKPFSTPGVTGKGVPYIKYIMTLFPNININMLKPPHQVVQNLKCEKTLVLLNKPFIHGYNGAIIGINSRLFPVKPKTKRRVASSSSSSSPGTKNIIKASLFSPMEKKNTARVSVSVAVQRVTPKFWRFELSEKIQDGLDRLDDLLGLNSLSIELVSAQKDPVTGKERTVKGFPKRPDFNIFSSDDVKYEAKFDIPKDFGEVGAIIVENDFEREIFLKNILLEDLPSEPSTLEFSCNSWVQSKHDVPTDQHKRVFFSNKCYLPSQTPSGIKELRKIALENLRGDGKGERKKNERVYDYDVYNDLGQPDNNDDLKRPVLGGSKEFPYPRRCRTGRPPTETDPLSESRISDFYVPRDEEFAEVKQSNFSLKTVYSVIHAVIPILRQVLIDENFPYFTAIDVLYDEGIKIPSNAEKTLIQTIKNVNARIYKTDKFFWFRDEEFCRQTIAGLNPCCIELVKEWPLKSELDPTIYGPPESKITTELVEKFIKVYGYNNINEALKEKKLFMLDYHDVLLPYVSKNTFFLTPYGTLLPLAIELTRPPMDGKPQWKEVYTPMNWHSTDLWLWRLAKAHVLAHDSGVHQLPYIIATNRQLSAMHPIHRLLKPHFRYTMEINALARESLINAGGIIETAFAPGKYSMELSSVMYDKQWRFDLQALPADLIHRGMAVEDKDSEHGVRVIIEDYPYANDGLLIWSSIKQWVTDYVNHYYPISSEVERDEELQAWWTEIRTVGHADKKDAPGWPDLKTKQDLIDIVTNMAWTASAHHAAVNFGQYAYAGYFPNRPTITRTVMPSEEKEYNLDAWKHFKNSPEDALLKCLPTQLQAGLVVAVLDVLSTHSPDEEYLGDKMEPSWGSNLVIAEAFNRFNKRMNEIESIINEKNDNENLRNRHGAGILSYELLKPFSEPGVTNKGIPYSNNIIKASLLGRLVSSKDKTATERVTVNVAVQRETAPLIEKPQSLRDKTNDFLGVANFSVELISTQKDPETGKQRKMKCFPESKKGGKKDKVMNYEAKVDIPKDFGDVGAVIIENDFEREIYMKTISLCYDSSDDKFVNFSCESWVQSKRDVPRDQQLRLFFSDKEYERVYDYDVYNDLGDPDKTSDLTRPVLGGSQRPYPRRCRTGRPPAKTALKTLLPFLENNMFDEKFPNFTDIDKMFKEGYEITDKSISGDKSLKEMLLLHVGTKLHSSVLVAESLVDNVIKFKQPPTADMDKFFWFRDEEFARQTIAGLNPCCLQLVTEWPLKSELDPSIYGPQESKITTEIIEQQLKAYDYTLLDARREKKLYLLDYHDVLLPYVSKVRKLEKRTLYGSRTLFFLTPYGTLMPMAIELTRPPMDGKPQWKEVYTPNSNWHSTDIWLWKLAKAHVLAHDAGVHQLVSHWLRTHCCVEPYVIATNRQLSAMHPINRLLQPHLRYTMEINALARNTLINAGGVIESMAVEDETCEHGLRLTIDDYPYANDGLLIWDAIKEWVTEYVKHYYANSSEIESDEELQEWWKEIRTVGHADKKEGWPDLKTREDLIDIVTNIAWIASGHHAAVNFGQYAFSAYFPNRPSLTRTNMPSEEKESKPEVWKAFKANPEDTILKCFPSQLQAAKNMAALDLLSTHASDEEYLGHHVESAWKEDSKILDSFKKFQQRIKQIEDIIDERNDDENLKNRHGAGILPYEFLKPFSEEGITNKGPHVQVTSGQTSVVLNKPFIHGNYHFQSPFSLLVPSKHTNKNNVGVSISHRGKGNNIIKASLLGRLVSSKDKTATERVTVNVVVQRETAPLIEKPQSLRDKTNDFLGVANFSVELISTQKDPETGKQRKMKCFPESKKGGKKDKVMNYEAKVDIPKDFGDVGAVIIENDFEREIYMKTISLHYHSSDHKLVNFSCESWVQSKRDSYLPSQTPSGLKELRNEELKRLRGNGKGERKEYERVYDYDVYNDLGVPDKSSELSRPVLGGPQHPYPRRCRTGRPQTKTDLSSESRSKTAFYVPRDETFAEVKQNDFASRRIALGIKSLIPFLESNMFDEKFPNFTDIDKMFKEGYEITDKSISGDKSIKEMLALHVGTKLYSSVLVAESLVDNVIKFKQPPTADMDKFFWFRDEEFARQTIAGLNPCCLQLVTEWPLKSELDPSIYGPQESKITTEIIEQQLKAYDYTLLDARREKKLYLLDYHDVLLPYVSKVRKLEKRTLYGSRTLFFLTPYGTLMPMAIELTRPPMDGKPQWKEVYTPNSNWHSTDIWLWKLAKAHVLAHDATVHQLAKNTLLC</sequence>
<comment type="caution">
    <text evidence="16">Lacks conserved residue(s) required for the propagation of feature annotation.</text>
</comment>
<dbReference type="UniPathway" id="UPA00382"/>
<feature type="domain" description="PLAT" evidence="20">
    <location>
        <begin position="1721"/>
        <end position="1856"/>
    </location>
</feature>
<dbReference type="Pfam" id="PF01477">
    <property type="entry name" value="PLAT"/>
    <property type="match status" value="2"/>
</dbReference>
<comment type="pathway">
    <text evidence="18">Lipid metabolism; oxylipin biosynthesis.</text>
</comment>
<feature type="region of interest" description="Disordered" evidence="19">
    <location>
        <begin position="2714"/>
        <end position="2749"/>
    </location>
</feature>
<feature type="domain" description="PLAT" evidence="20">
    <location>
        <begin position="1"/>
        <end position="110"/>
    </location>
</feature>
<evidence type="ECO:0000256" key="16">
    <source>
        <dbReference type="PROSITE-ProRule" id="PRU00152"/>
    </source>
</evidence>
<feature type="domain" description="Lipoxygenase" evidence="21">
    <location>
        <begin position="113"/>
        <end position="805"/>
    </location>
</feature>
<evidence type="ECO:0000256" key="14">
    <source>
        <dbReference type="ARBA" id="ARBA00023098"/>
    </source>
</evidence>
<gene>
    <name evidence="22" type="ORF">G4B88_004644</name>
</gene>
<evidence type="ECO:0000256" key="7">
    <source>
        <dbReference type="ARBA" id="ARBA00022723"/>
    </source>
</evidence>
<evidence type="ECO:0000256" key="6">
    <source>
        <dbReference type="ARBA" id="ARBA00022640"/>
    </source>
</evidence>
<evidence type="ECO:0000256" key="9">
    <source>
        <dbReference type="ARBA" id="ARBA00022832"/>
    </source>
</evidence>
<dbReference type="GO" id="GO:0031408">
    <property type="term" value="P:oxylipin biosynthetic process"/>
    <property type="evidence" value="ECO:0007669"/>
    <property type="project" value="UniProtKB-UniRule"/>
</dbReference>
<dbReference type="PROSITE" id="PS50095">
    <property type="entry name" value="PLAT"/>
    <property type="match status" value="4"/>
</dbReference>
<dbReference type="InterPro" id="IPR001246">
    <property type="entry name" value="LipOase_plant"/>
</dbReference>
<keyword evidence="15 18" id="KW-0275">Fatty acid biosynthesis</keyword>
<comment type="similarity">
    <text evidence="3 17">Belongs to the lipoxygenase family.</text>
</comment>
<evidence type="ECO:0000256" key="11">
    <source>
        <dbReference type="ARBA" id="ARBA00022964"/>
    </source>
</evidence>
<dbReference type="GO" id="GO:0034440">
    <property type="term" value="P:lipid oxidation"/>
    <property type="evidence" value="ECO:0007669"/>
    <property type="project" value="InterPro"/>
</dbReference>
<comment type="subcellular location">
    <subcellularLocation>
        <location evidence="2">Plastid</location>
        <location evidence="2">Chloroplast</location>
    </subcellularLocation>
</comment>
<dbReference type="FunFam" id="4.10.375.10:FF:000001">
    <property type="entry name" value="Lipoxygenase"/>
    <property type="match status" value="2"/>
</dbReference>
<dbReference type="InterPro" id="IPR036226">
    <property type="entry name" value="LipOase_C_sf"/>
</dbReference>
<feature type="domain" description="PLAT" evidence="20">
    <location>
        <begin position="2536"/>
        <end position="2671"/>
    </location>
</feature>
<evidence type="ECO:0000256" key="10">
    <source>
        <dbReference type="ARBA" id="ARBA00022946"/>
    </source>
</evidence>
<dbReference type="Gene3D" id="3.10.450.60">
    <property type="match status" value="4"/>
</dbReference>
<keyword evidence="5" id="KW-0150">Chloroplast</keyword>
<name>A0A7J6FVW4_CANSA</name>
<dbReference type="InterPro" id="IPR013819">
    <property type="entry name" value="LipOase_C"/>
</dbReference>
<dbReference type="Gene3D" id="1.20.245.10">
    <property type="entry name" value="Lipoxygenase-1, Domain 5"/>
    <property type="match status" value="4"/>
</dbReference>
<keyword evidence="8 18" id="KW-0925">Oxylipin biosynthesis</keyword>
<keyword evidence="12 17" id="KW-0560">Oxidoreductase</keyword>
<protein>
    <recommendedName>
        <fullName evidence="18">Lipoxygenase</fullName>
        <ecNumber evidence="18">1.13.11.-</ecNumber>
    </recommendedName>
</protein>
<keyword evidence="13 17" id="KW-0408">Iron</keyword>
<comment type="function">
    <text evidence="18">Plant lipoxygenase may be involved in a number of diverse aspects of plant physiology including growth and development, pest resistance, and senescence or responses to wounding.</text>
</comment>
<dbReference type="Gene3D" id="2.60.60.20">
    <property type="entry name" value="PLAT/LH2 domain"/>
    <property type="match status" value="4"/>
</dbReference>
<dbReference type="Proteomes" id="UP000583929">
    <property type="component" value="Unassembled WGS sequence"/>
</dbReference>
<evidence type="ECO:0000256" key="12">
    <source>
        <dbReference type="ARBA" id="ARBA00023002"/>
    </source>
</evidence>
<dbReference type="Gene3D" id="4.10.375.10">
    <property type="entry name" value="Lipoxygenase-1, Domain 2"/>
    <property type="match status" value="4"/>
</dbReference>
<dbReference type="PROSITE" id="PS51393">
    <property type="entry name" value="LIPOXYGENASE_3"/>
    <property type="match status" value="4"/>
</dbReference>
<comment type="cofactor">
    <cofactor evidence="1 17">
        <name>Fe cation</name>
        <dbReference type="ChEBI" id="CHEBI:24875"/>
    </cofactor>
</comment>
<keyword evidence="11 17" id="KW-0223">Dioxygenase</keyword>
<dbReference type="PROSITE" id="PS00081">
    <property type="entry name" value="LIPOXYGENASE_2"/>
    <property type="match status" value="3"/>
</dbReference>
<evidence type="ECO:0000256" key="17">
    <source>
        <dbReference type="RuleBase" id="RU003974"/>
    </source>
</evidence>
<dbReference type="PANTHER" id="PTHR11771">
    <property type="entry name" value="LIPOXYGENASE"/>
    <property type="match status" value="1"/>
</dbReference>
<dbReference type="EC" id="1.13.11.-" evidence="18"/>
<keyword evidence="14" id="KW-0443">Lipid metabolism</keyword>
<feature type="domain" description="Lipoxygenase" evidence="21">
    <location>
        <begin position="2663"/>
        <end position="3030"/>
    </location>
</feature>
<dbReference type="InterPro" id="IPR036392">
    <property type="entry name" value="PLAT/LH2_dom_sf"/>
</dbReference>
<dbReference type="InterPro" id="IPR000907">
    <property type="entry name" value="LipOase"/>
</dbReference>
<dbReference type="PROSITE" id="PS00711">
    <property type="entry name" value="LIPOXYGENASE_1"/>
    <property type="match status" value="1"/>
</dbReference>
<organism evidence="22 23">
    <name type="scientific">Cannabis sativa</name>
    <name type="common">Hemp</name>
    <name type="synonym">Marijuana</name>
    <dbReference type="NCBI Taxonomy" id="3483"/>
    <lineage>
        <taxon>Eukaryota</taxon>
        <taxon>Viridiplantae</taxon>
        <taxon>Streptophyta</taxon>
        <taxon>Embryophyta</taxon>
        <taxon>Tracheophyta</taxon>
        <taxon>Spermatophyta</taxon>
        <taxon>Magnoliopsida</taxon>
        <taxon>eudicotyledons</taxon>
        <taxon>Gunneridae</taxon>
        <taxon>Pentapetalae</taxon>
        <taxon>rosids</taxon>
        <taxon>fabids</taxon>
        <taxon>Rosales</taxon>
        <taxon>Cannabaceae</taxon>
        <taxon>Cannabis</taxon>
    </lineage>
</organism>
<evidence type="ECO:0000259" key="20">
    <source>
        <dbReference type="PROSITE" id="PS50095"/>
    </source>
</evidence>
<feature type="region of interest" description="Disordered" evidence="19">
    <location>
        <begin position="1108"/>
        <end position="1128"/>
    </location>
</feature>
<feature type="domain" description="PLAT" evidence="20">
    <location>
        <begin position="913"/>
        <end position="1038"/>
    </location>
</feature>
<keyword evidence="6" id="KW-0934">Plastid</keyword>
<evidence type="ECO:0000256" key="15">
    <source>
        <dbReference type="ARBA" id="ARBA00023160"/>
    </source>
</evidence>
<dbReference type="FunFam" id="3.10.450.60:FF:000005">
    <property type="entry name" value="Lipoxygenase"/>
    <property type="match status" value="1"/>
</dbReference>
<dbReference type="Pfam" id="PF00305">
    <property type="entry name" value="Lipoxygenase"/>
    <property type="match status" value="4"/>
</dbReference>
<evidence type="ECO:0000256" key="5">
    <source>
        <dbReference type="ARBA" id="ARBA00022528"/>
    </source>
</evidence>
<accession>A0A7J6FVW4</accession>
<dbReference type="InterPro" id="IPR020833">
    <property type="entry name" value="LipOase_Fe_BS"/>
</dbReference>
<feature type="region of interest" description="Disordered" evidence="19">
    <location>
        <begin position="1880"/>
        <end position="1903"/>
    </location>
</feature>
<keyword evidence="4 18" id="KW-0444">Lipid biosynthesis</keyword>